<reference evidence="9 10" key="1">
    <citation type="submission" date="2019-06" db="EMBL/GenBank/DDBJ databases">
        <title>Sequencing the genomes of 1000 actinobacteria strains.</title>
        <authorList>
            <person name="Klenk H.-P."/>
        </authorList>
    </citation>
    <scope>NUCLEOTIDE SEQUENCE [LARGE SCALE GENOMIC DNA]</scope>
    <source>
        <strain evidence="9 10">DSM 18031</strain>
    </source>
</reference>
<organism evidence="9 10">
    <name type="scientific">Klugiella xanthotipulae</name>
    <dbReference type="NCBI Taxonomy" id="244735"/>
    <lineage>
        <taxon>Bacteria</taxon>
        <taxon>Bacillati</taxon>
        <taxon>Actinomycetota</taxon>
        <taxon>Actinomycetes</taxon>
        <taxon>Micrococcales</taxon>
        <taxon>Microbacteriaceae</taxon>
        <taxon>Klugiella</taxon>
    </lineage>
</organism>
<evidence type="ECO:0000313" key="10">
    <source>
        <dbReference type="Proteomes" id="UP000318331"/>
    </source>
</evidence>
<evidence type="ECO:0000256" key="3">
    <source>
        <dbReference type="ARBA" id="ARBA00022603"/>
    </source>
</evidence>
<dbReference type="Proteomes" id="UP000318331">
    <property type="component" value="Unassembled WGS sequence"/>
</dbReference>
<dbReference type="EMBL" id="VFPN01000002">
    <property type="protein sequence ID" value="TQM63287.1"/>
    <property type="molecule type" value="Genomic_DNA"/>
</dbReference>
<dbReference type="GO" id="GO:0005737">
    <property type="term" value="C:cytoplasm"/>
    <property type="evidence" value="ECO:0007669"/>
    <property type="project" value="UniProtKB-SubCell"/>
</dbReference>
<evidence type="ECO:0000259" key="7">
    <source>
        <dbReference type="Pfam" id="PF00590"/>
    </source>
</evidence>
<sequence>MWATGGGVGWVTLPCYLAGCSDSATVTYAEHVIILAATPIGNLGDVSQRLRDTLEAAATIASEDTRTTAHLLRALNIENRPRLISLHDHNERSRSVELVAEAAEADIVVMSDAGMPTVSDPGYHLVALAAEKGVRVTALPGPSAVITALAVSGLPTDRFTFEGFLPRKSGERRSLMRELAGERRTMVFFESPARLAASLADMAAVWGDERRVAVCRELTKMYEEVRRGGAAELAEWAAGGVRGEICVVVQGAQRRAVSAEDALAQVRDLVAAGARLKDAAAEVSEVTGHGKRDLYQAALAQR</sequence>
<proteinExistence type="inferred from homology"/>
<keyword evidence="4 6" id="KW-0808">Transferase</keyword>
<gene>
    <name evidence="6" type="primary">rsmI</name>
    <name evidence="9" type="ORF">FB466_1545</name>
</gene>
<keyword evidence="10" id="KW-1185">Reference proteome</keyword>
<comment type="subcellular location">
    <subcellularLocation>
        <location evidence="6">Cytoplasm</location>
    </subcellularLocation>
</comment>
<dbReference type="Gene3D" id="3.40.1010.10">
    <property type="entry name" value="Cobalt-precorrin-4 Transmethylase, Domain 1"/>
    <property type="match status" value="1"/>
</dbReference>
<dbReference type="InterPro" id="IPR000878">
    <property type="entry name" value="4pyrrol_Mease"/>
</dbReference>
<dbReference type="InterPro" id="IPR053910">
    <property type="entry name" value="RsmI_HTH"/>
</dbReference>
<evidence type="ECO:0000313" key="9">
    <source>
        <dbReference type="EMBL" id="TQM63287.1"/>
    </source>
</evidence>
<dbReference type="EC" id="2.1.1.198" evidence="6"/>
<dbReference type="PIRSF" id="PIRSF005917">
    <property type="entry name" value="MTase_YraL"/>
    <property type="match status" value="1"/>
</dbReference>
<dbReference type="GO" id="GO:0070677">
    <property type="term" value="F:rRNA (cytosine-2'-O-)-methyltransferase activity"/>
    <property type="evidence" value="ECO:0007669"/>
    <property type="project" value="UniProtKB-UniRule"/>
</dbReference>
<comment type="catalytic activity">
    <reaction evidence="6">
        <text>cytidine(1402) in 16S rRNA + S-adenosyl-L-methionine = 2'-O-methylcytidine(1402) in 16S rRNA + S-adenosyl-L-homocysteine + H(+)</text>
        <dbReference type="Rhea" id="RHEA:42924"/>
        <dbReference type="Rhea" id="RHEA-COMP:10285"/>
        <dbReference type="Rhea" id="RHEA-COMP:10286"/>
        <dbReference type="ChEBI" id="CHEBI:15378"/>
        <dbReference type="ChEBI" id="CHEBI:57856"/>
        <dbReference type="ChEBI" id="CHEBI:59789"/>
        <dbReference type="ChEBI" id="CHEBI:74495"/>
        <dbReference type="ChEBI" id="CHEBI:82748"/>
        <dbReference type="EC" id="2.1.1.198"/>
    </reaction>
</comment>
<evidence type="ECO:0000256" key="4">
    <source>
        <dbReference type="ARBA" id="ARBA00022679"/>
    </source>
</evidence>
<evidence type="ECO:0000256" key="5">
    <source>
        <dbReference type="ARBA" id="ARBA00022691"/>
    </source>
</evidence>
<keyword evidence="2 6" id="KW-0698">rRNA processing</keyword>
<keyword evidence="5 6" id="KW-0949">S-adenosyl-L-methionine</keyword>
<name>A0A543HY57_9MICO</name>
<dbReference type="PROSITE" id="PS01296">
    <property type="entry name" value="RSMI"/>
    <property type="match status" value="1"/>
</dbReference>
<evidence type="ECO:0000259" key="8">
    <source>
        <dbReference type="Pfam" id="PF23016"/>
    </source>
</evidence>
<comment type="function">
    <text evidence="6">Catalyzes the 2'-O-methylation of the ribose of cytidine 1402 (C1402) in 16S rRNA.</text>
</comment>
<dbReference type="InterPro" id="IPR014776">
    <property type="entry name" value="4pyrrole_Mease_sub2"/>
</dbReference>
<dbReference type="PANTHER" id="PTHR46111:SF1">
    <property type="entry name" value="RIBOSOMAL RNA SMALL SUBUNIT METHYLTRANSFERASE I"/>
    <property type="match status" value="1"/>
</dbReference>
<dbReference type="Pfam" id="PF23016">
    <property type="entry name" value="RsmI_C"/>
    <property type="match status" value="1"/>
</dbReference>
<evidence type="ECO:0000256" key="6">
    <source>
        <dbReference type="HAMAP-Rule" id="MF_01877"/>
    </source>
</evidence>
<protein>
    <recommendedName>
        <fullName evidence="6">Ribosomal RNA small subunit methyltransferase I</fullName>
        <ecNumber evidence="6">2.1.1.198</ecNumber>
    </recommendedName>
    <alternativeName>
        <fullName evidence="6">16S rRNA 2'-O-ribose C1402 methyltransferase</fullName>
    </alternativeName>
    <alternativeName>
        <fullName evidence="6">rRNA (cytidine-2'-O-)-methyltransferase RsmI</fullName>
    </alternativeName>
</protein>
<keyword evidence="1 6" id="KW-0963">Cytoplasm</keyword>
<evidence type="ECO:0000256" key="1">
    <source>
        <dbReference type="ARBA" id="ARBA00022490"/>
    </source>
</evidence>
<comment type="similarity">
    <text evidence="6">Belongs to the methyltransferase superfamily. RsmI family.</text>
</comment>
<dbReference type="FunFam" id="3.30.950.10:FF:000003">
    <property type="entry name" value="Ribosomal RNA small subunit methyltransferase I"/>
    <property type="match status" value="1"/>
</dbReference>
<dbReference type="CDD" id="cd11648">
    <property type="entry name" value="RsmI"/>
    <property type="match status" value="1"/>
</dbReference>
<dbReference type="InterPro" id="IPR014777">
    <property type="entry name" value="4pyrrole_Mease_sub1"/>
</dbReference>
<dbReference type="PANTHER" id="PTHR46111">
    <property type="entry name" value="RIBOSOMAL RNA SMALL SUBUNIT METHYLTRANSFERASE I"/>
    <property type="match status" value="1"/>
</dbReference>
<keyword evidence="3 6" id="KW-0489">Methyltransferase</keyword>
<dbReference type="NCBIfam" id="TIGR00096">
    <property type="entry name" value="16S rRNA (cytidine(1402)-2'-O)-methyltransferase"/>
    <property type="match status" value="1"/>
</dbReference>
<accession>A0A543HY57</accession>
<dbReference type="SUPFAM" id="SSF53790">
    <property type="entry name" value="Tetrapyrrole methylase"/>
    <property type="match status" value="1"/>
</dbReference>
<feature type="domain" description="Tetrapyrrole methylase" evidence="7">
    <location>
        <begin position="33"/>
        <end position="233"/>
    </location>
</feature>
<comment type="caution">
    <text evidence="9">The sequence shown here is derived from an EMBL/GenBank/DDBJ whole genome shotgun (WGS) entry which is preliminary data.</text>
</comment>
<dbReference type="InterPro" id="IPR008189">
    <property type="entry name" value="rRNA_ssu_MeTfrase_I"/>
</dbReference>
<feature type="domain" description="RsmI HTH" evidence="8">
    <location>
        <begin position="259"/>
        <end position="302"/>
    </location>
</feature>
<evidence type="ECO:0000256" key="2">
    <source>
        <dbReference type="ARBA" id="ARBA00022552"/>
    </source>
</evidence>
<dbReference type="AlphaFoldDB" id="A0A543HY57"/>
<dbReference type="Gene3D" id="3.30.950.10">
    <property type="entry name" value="Methyltransferase, Cobalt-precorrin-4 Transmethylase, Domain 2"/>
    <property type="match status" value="1"/>
</dbReference>
<dbReference type="HAMAP" id="MF_01877">
    <property type="entry name" value="16SrRNA_methyltr_I"/>
    <property type="match status" value="1"/>
</dbReference>
<dbReference type="InterPro" id="IPR018063">
    <property type="entry name" value="SAM_MeTrfase_RsmI_CS"/>
</dbReference>
<dbReference type="Pfam" id="PF00590">
    <property type="entry name" value="TP_methylase"/>
    <property type="match status" value="1"/>
</dbReference>
<dbReference type="InterPro" id="IPR035996">
    <property type="entry name" value="4pyrrol_Methylase_sf"/>
</dbReference>